<feature type="region of interest" description="Disordered" evidence="1">
    <location>
        <begin position="1"/>
        <end position="25"/>
    </location>
</feature>
<proteinExistence type="predicted"/>
<gene>
    <name evidence="2" type="ORF">V5799_008459</name>
</gene>
<organism evidence="2 3">
    <name type="scientific">Amblyomma americanum</name>
    <name type="common">Lone star tick</name>
    <dbReference type="NCBI Taxonomy" id="6943"/>
    <lineage>
        <taxon>Eukaryota</taxon>
        <taxon>Metazoa</taxon>
        <taxon>Ecdysozoa</taxon>
        <taxon>Arthropoda</taxon>
        <taxon>Chelicerata</taxon>
        <taxon>Arachnida</taxon>
        <taxon>Acari</taxon>
        <taxon>Parasitiformes</taxon>
        <taxon>Ixodida</taxon>
        <taxon>Ixodoidea</taxon>
        <taxon>Ixodidae</taxon>
        <taxon>Amblyomminae</taxon>
        <taxon>Amblyomma</taxon>
    </lineage>
</organism>
<dbReference type="EMBL" id="JARKHS020003835">
    <property type="protein sequence ID" value="KAK8785176.1"/>
    <property type="molecule type" value="Genomic_DNA"/>
</dbReference>
<protein>
    <submittedName>
        <fullName evidence="2">Uncharacterized protein</fullName>
    </submittedName>
</protein>
<dbReference type="Proteomes" id="UP001321473">
    <property type="component" value="Unassembled WGS sequence"/>
</dbReference>
<evidence type="ECO:0000256" key="1">
    <source>
        <dbReference type="SAM" id="MobiDB-lite"/>
    </source>
</evidence>
<keyword evidence="3" id="KW-1185">Reference proteome</keyword>
<evidence type="ECO:0000313" key="2">
    <source>
        <dbReference type="EMBL" id="KAK8785176.1"/>
    </source>
</evidence>
<evidence type="ECO:0000313" key="3">
    <source>
        <dbReference type="Proteomes" id="UP001321473"/>
    </source>
</evidence>
<comment type="caution">
    <text evidence="2">The sequence shown here is derived from an EMBL/GenBank/DDBJ whole genome shotgun (WGS) entry which is preliminary data.</text>
</comment>
<accession>A0AAQ4FDZ7</accession>
<dbReference type="AlphaFoldDB" id="A0AAQ4FDZ7"/>
<name>A0AAQ4FDZ7_AMBAM</name>
<sequence length="101" mass="10922">MGASQARPRNLGEATGRANLTDRRLPRDLAETSAVSLANLRGARGPVSGKVIDLSLPCTASQYRTCQIVDHLALLNEFLFNAGFELREIPETRGQLSLSSL</sequence>
<reference evidence="2 3" key="1">
    <citation type="journal article" date="2023" name="Arcadia Sci">
        <title>De novo assembly of a long-read Amblyomma americanum tick genome.</title>
        <authorList>
            <person name="Chou S."/>
            <person name="Poskanzer K.E."/>
            <person name="Rollins M."/>
            <person name="Thuy-Boun P.S."/>
        </authorList>
    </citation>
    <scope>NUCLEOTIDE SEQUENCE [LARGE SCALE GENOMIC DNA]</scope>
    <source>
        <strain evidence="2">F_SG_1</strain>
        <tissue evidence="2">Salivary glands</tissue>
    </source>
</reference>